<dbReference type="CDD" id="cd04077">
    <property type="entry name" value="Peptidases_S8_PCSK9_ProteinaseK_like"/>
    <property type="match status" value="1"/>
</dbReference>
<feature type="chain" id="PRO_5040292855" description="Peptidase S8/S53 domain-containing protein" evidence="6">
    <location>
        <begin position="20"/>
        <end position="404"/>
    </location>
</feature>
<evidence type="ECO:0000256" key="5">
    <source>
        <dbReference type="PROSITE-ProRule" id="PRU01240"/>
    </source>
</evidence>
<dbReference type="GO" id="GO:0004252">
    <property type="term" value="F:serine-type endopeptidase activity"/>
    <property type="evidence" value="ECO:0007669"/>
    <property type="project" value="InterPro"/>
</dbReference>
<accession>A0A9P7GLR6</accession>
<comment type="caution">
    <text evidence="8">The sequence shown here is derived from an EMBL/GenBank/DDBJ whole genome shotgun (WGS) entry which is preliminary data.</text>
</comment>
<evidence type="ECO:0000256" key="4">
    <source>
        <dbReference type="ARBA" id="ARBA00022825"/>
    </source>
</evidence>
<evidence type="ECO:0000256" key="1">
    <source>
        <dbReference type="ARBA" id="ARBA00011073"/>
    </source>
</evidence>
<dbReference type="InterPro" id="IPR037045">
    <property type="entry name" value="S8pro/Inhibitor_I9_sf"/>
</dbReference>
<dbReference type="FunFam" id="3.40.50.200:FF:000014">
    <property type="entry name" value="Proteinase K"/>
    <property type="match status" value="1"/>
</dbReference>
<feature type="signal peptide" evidence="6">
    <location>
        <begin position="1"/>
        <end position="19"/>
    </location>
</feature>
<dbReference type="InterPro" id="IPR034193">
    <property type="entry name" value="PCSK9_ProteinaseK-like"/>
</dbReference>
<evidence type="ECO:0000259" key="7">
    <source>
        <dbReference type="Pfam" id="PF00082"/>
    </source>
</evidence>
<dbReference type="AlphaFoldDB" id="A0A9P7GLR6"/>
<dbReference type="Pfam" id="PF00082">
    <property type="entry name" value="Peptidase_S8"/>
    <property type="match status" value="1"/>
</dbReference>
<dbReference type="InterPro" id="IPR000209">
    <property type="entry name" value="Peptidase_S8/S53_dom"/>
</dbReference>
<dbReference type="InterPro" id="IPR036852">
    <property type="entry name" value="Peptidase_S8/S53_dom_sf"/>
</dbReference>
<dbReference type="SUPFAM" id="SSF52743">
    <property type="entry name" value="Subtilisin-like"/>
    <property type="match status" value="1"/>
</dbReference>
<name>A0A9P7GLR6_9AGAR</name>
<dbReference type="Proteomes" id="UP000717328">
    <property type="component" value="Unassembled WGS sequence"/>
</dbReference>
<dbReference type="GO" id="GO:0005615">
    <property type="term" value="C:extracellular space"/>
    <property type="evidence" value="ECO:0007669"/>
    <property type="project" value="TreeGrafter"/>
</dbReference>
<reference evidence="8" key="2">
    <citation type="submission" date="2021-10" db="EMBL/GenBank/DDBJ databases">
        <title>Phylogenomics reveals ancestral predisposition of the termite-cultivated fungus Termitomyces towards a domesticated lifestyle.</title>
        <authorList>
            <person name="Auxier B."/>
            <person name="Grum-Grzhimaylo A."/>
            <person name="Cardenas M.E."/>
            <person name="Lodge J.D."/>
            <person name="Laessoe T."/>
            <person name="Pedersen O."/>
            <person name="Smith M.E."/>
            <person name="Kuyper T.W."/>
            <person name="Franco-Molano E.A."/>
            <person name="Baroni T.J."/>
            <person name="Aanen D.K."/>
        </authorList>
    </citation>
    <scope>NUCLEOTIDE SEQUENCE</scope>
    <source>
        <strain evidence="8">D49</strain>
    </source>
</reference>
<evidence type="ECO:0000256" key="3">
    <source>
        <dbReference type="ARBA" id="ARBA00022801"/>
    </source>
</evidence>
<dbReference type="InterPro" id="IPR022398">
    <property type="entry name" value="Peptidase_S8_His-AS"/>
</dbReference>
<keyword evidence="3" id="KW-0378">Hydrolase</keyword>
<evidence type="ECO:0000313" key="8">
    <source>
        <dbReference type="EMBL" id="KAG5653004.1"/>
    </source>
</evidence>
<keyword evidence="2" id="KW-0645">Protease</keyword>
<protein>
    <recommendedName>
        <fullName evidence="7">Peptidase S8/S53 domain-containing protein</fullName>
    </recommendedName>
</protein>
<dbReference type="Gene3D" id="3.40.50.200">
    <property type="entry name" value="Peptidase S8/S53 domain"/>
    <property type="match status" value="1"/>
</dbReference>
<dbReference type="PROSITE" id="PS00137">
    <property type="entry name" value="SUBTILASE_HIS"/>
    <property type="match status" value="1"/>
</dbReference>
<gene>
    <name evidence="8" type="ORF">H0H81_002757</name>
</gene>
<dbReference type="Gene3D" id="3.30.70.80">
    <property type="entry name" value="Peptidase S8 propeptide/proteinase inhibitor I9"/>
    <property type="match status" value="1"/>
</dbReference>
<dbReference type="PANTHER" id="PTHR43806:SF58">
    <property type="entry name" value="ALKALINE PROTEASE 1-RELATED"/>
    <property type="match status" value="1"/>
</dbReference>
<dbReference type="PROSITE" id="PS51892">
    <property type="entry name" value="SUBTILASE"/>
    <property type="match status" value="1"/>
</dbReference>
<dbReference type="PANTHER" id="PTHR43806">
    <property type="entry name" value="PEPTIDASE S8"/>
    <property type="match status" value="1"/>
</dbReference>
<dbReference type="PROSITE" id="PS00136">
    <property type="entry name" value="SUBTILASE_ASP"/>
    <property type="match status" value="1"/>
</dbReference>
<keyword evidence="9" id="KW-1185">Reference proteome</keyword>
<comment type="caution">
    <text evidence="5">Lacks conserved residue(s) required for the propagation of feature annotation.</text>
</comment>
<sequence length="404" mass="40956">MRFFTAVFAAITLAAPVFSSPAPLRTVEKFDGKTSGKYIVKLKEGVSKAKVLGQLKGASVTHDWKIVNGFAGALDDDALNALRASPYSASTTTFHAGPTPLGDSPASARLHGSLTRIPIFSALTYSYNYDDSAGAGVDIYIIDTGVSITHSQFGGRARWGATFGGYANADGNGHGTHVAGTAAGSQYGVAKGANIIAVKVLSDAGSGSVSDIVSGLNWVASSAAASGRPSIASLSLGGGASTALDNAVTSLVNRGIHVTVAAGNSNTDAGSTSPARAAGVVTVAASTINDARASFSNYGSVVDIFAPGQNVISSWIGSTVVSHKQYLRNFHGTMLAASNLEKKLDAESRVLQATPHVAGLIAYLIGKNGNSTPANIIATLKALSVKGILTGVPAGTVNYLAQNA</sequence>
<keyword evidence="6" id="KW-0732">Signal</keyword>
<dbReference type="PRINTS" id="PR00723">
    <property type="entry name" value="SUBTILISIN"/>
</dbReference>
<evidence type="ECO:0000256" key="6">
    <source>
        <dbReference type="SAM" id="SignalP"/>
    </source>
</evidence>
<dbReference type="OrthoDB" id="19448at2759"/>
<evidence type="ECO:0000313" key="9">
    <source>
        <dbReference type="Proteomes" id="UP000717328"/>
    </source>
</evidence>
<feature type="domain" description="Peptidase S8/S53" evidence="7">
    <location>
        <begin position="134"/>
        <end position="381"/>
    </location>
</feature>
<keyword evidence="4" id="KW-0720">Serine protease</keyword>
<organism evidence="8 9">
    <name type="scientific">Sphagnurus paluster</name>
    <dbReference type="NCBI Taxonomy" id="117069"/>
    <lineage>
        <taxon>Eukaryota</taxon>
        <taxon>Fungi</taxon>
        <taxon>Dikarya</taxon>
        <taxon>Basidiomycota</taxon>
        <taxon>Agaricomycotina</taxon>
        <taxon>Agaricomycetes</taxon>
        <taxon>Agaricomycetidae</taxon>
        <taxon>Agaricales</taxon>
        <taxon>Tricholomatineae</taxon>
        <taxon>Lyophyllaceae</taxon>
        <taxon>Sphagnurus</taxon>
    </lineage>
</organism>
<evidence type="ECO:0000256" key="2">
    <source>
        <dbReference type="ARBA" id="ARBA00022670"/>
    </source>
</evidence>
<reference evidence="8" key="1">
    <citation type="submission" date="2021-02" db="EMBL/GenBank/DDBJ databases">
        <authorList>
            <person name="Nieuwenhuis M."/>
            <person name="Van De Peppel L.J.J."/>
        </authorList>
    </citation>
    <scope>NUCLEOTIDE SEQUENCE</scope>
    <source>
        <strain evidence="8">D49</strain>
    </source>
</reference>
<dbReference type="GO" id="GO:0006508">
    <property type="term" value="P:proteolysis"/>
    <property type="evidence" value="ECO:0007669"/>
    <property type="project" value="UniProtKB-KW"/>
</dbReference>
<dbReference type="SUPFAM" id="SSF54897">
    <property type="entry name" value="Protease propeptides/inhibitors"/>
    <property type="match status" value="1"/>
</dbReference>
<dbReference type="InterPro" id="IPR050131">
    <property type="entry name" value="Peptidase_S8_subtilisin-like"/>
</dbReference>
<proteinExistence type="inferred from homology"/>
<comment type="similarity">
    <text evidence="1 5">Belongs to the peptidase S8 family.</text>
</comment>
<dbReference type="InterPro" id="IPR023827">
    <property type="entry name" value="Peptidase_S8_Asp-AS"/>
</dbReference>
<dbReference type="InterPro" id="IPR015500">
    <property type="entry name" value="Peptidase_S8_subtilisin-rel"/>
</dbReference>
<dbReference type="EMBL" id="JABCKI010000082">
    <property type="protein sequence ID" value="KAG5653004.1"/>
    <property type="molecule type" value="Genomic_DNA"/>
</dbReference>